<accession>A0A8M1HAM2</accession>
<name>A0A8M1HAM2_BETSP</name>
<sequence length="172" mass="19162">GGRRVVELRGICYLKCGLRAPLEPFHGVWDAPGRARCQEASTHLHGTACGRRTHRGGAGDARISALQRDVWREYSPSSRLPPSRFQTSVMGVKMLQCFPFYRRSKERCKSRQCPPEAVPTEETKPRLSSTTSWGSDSDGAGSRGSQVYFSTKARLSFRHQLDSNINAVDATY</sequence>
<dbReference type="RefSeq" id="XP_040925489.2">
    <property type="nucleotide sequence ID" value="XM_041069555.2"/>
</dbReference>
<reference evidence="3" key="1">
    <citation type="submission" date="2025-08" db="UniProtKB">
        <authorList>
            <consortium name="RefSeq"/>
        </authorList>
    </citation>
    <scope>IDENTIFICATION</scope>
</reference>
<evidence type="ECO:0000256" key="1">
    <source>
        <dbReference type="SAM" id="MobiDB-lite"/>
    </source>
</evidence>
<organism evidence="2 3">
    <name type="scientific">Betta splendens</name>
    <name type="common">Siamese fighting fish</name>
    <dbReference type="NCBI Taxonomy" id="158456"/>
    <lineage>
        <taxon>Eukaryota</taxon>
        <taxon>Metazoa</taxon>
        <taxon>Chordata</taxon>
        <taxon>Craniata</taxon>
        <taxon>Vertebrata</taxon>
        <taxon>Euteleostomi</taxon>
        <taxon>Actinopterygii</taxon>
        <taxon>Neopterygii</taxon>
        <taxon>Teleostei</taxon>
        <taxon>Neoteleostei</taxon>
        <taxon>Acanthomorphata</taxon>
        <taxon>Anabantaria</taxon>
        <taxon>Anabantiformes</taxon>
        <taxon>Anabantoidei</taxon>
        <taxon>Osphronemidae</taxon>
        <taxon>Betta</taxon>
    </lineage>
</organism>
<feature type="compositionally biased region" description="Low complexity" evidence="1">
    <location>
        <begin position="128"/>
        <end position="145"/>
    </location>
</feature>
<dbReference type="OrthoDB" id="8786528at2759"/>
<dbReference type="AlphaFoldDB" id="A0A8M1HAM2"/>
<proteinExistence type="predicted"/>
<protein>
    <submittedName>
        <fullName evidence="3">Uncharacterized protein si:ch211-237l4.6</fullName>
    </submittedName>
</protein>
<keyword evidence="2" id="KW-1185">Reference proteome</keyword>
<dbReference type="GeneID" id="121202013"/>
<feature type="non-terminal residue" evidence="3">
    <location>
        <position position="1"/>
    </location>
</feature>
<dbReference type="Proteomes" id="UP000515150">
    <property type="component" value="Chromosome 2"/>
</dbReference>
<feature type="region of interest" description="Disordered" evidence="1">
    <location>
        <begin position="111"/>
        <end position="145"/>
    </location>
</feature>
<evidence type="ECO:0000313" key="3">
    <source>
        <dbReference type="RefSeq" id="XP_040925489.2"/>
    </source>
</evidence>
<evidence type="ECO:0000313" key="2">
    <source>
        <dbReference type="Proteomes" id="UP000515150"/>
    </source>
</evidence>
<gene>
    <name evidence="3" type="primary">si:ch211-237l4.6</name>
</gene>
<dbReference type="KEGG" id="bspl:121202013"/>